<name>A0A0E3DRD3_9ANNE</name>
<dbReference type="EMBL" id="KJ789171">
    <property type="protein sequence ID" value="AIL54890.1"/>
    <property type="molecule type" value="Genomic_DNA"/>
</dbReference>
<dbReference type="AlphaFoldDB" id="A0A0E3DRD3"/>
<keyword evidence="2" id="KW-0496">Mitochondrion</keyword>
<proteinExistence type="predicted"/>
<protein>
    <submittedName>
        <fullName evidence="2">ATP synthase F0 subunit 8</fullName>
    </submittedName>
</protein>
<accession>A0A0E3DRD3</accession>
<keyword evidence="1" id="KW-0812">Transmembrane</keyword>
<geneLocation type="mitochondrion" evidence="2"/>
<evidence type="ECO:0000313" key="2">
    <source>
        <dbReference type="EMBL" id="AIL54890.1"/>
    </source>
</evidence>
<keyword evidence="1" id="KW-0472">Membrane</keyword>
<keyword evidence="1" id="KW-1133">Transmembrane helix</keyword>
<sequence>MPHLAPLNWIMLSSLFLFTLFLISSIIWWYKLPSFPLMNFLSSSKKKSWKW</sequence>
<gene>
    <name evidence="2" type="primary">atp8</name>
</gene>
<feature type="transmembrane region" description="Helical" evidence="1">
    <location>
        <begin position="7"/>
        <end position="30"/>
    </location>
</feature>
<organism evidence="2">
    <name type="scientific">Spirobrachia sp. YL-2014</name>
    <dbReference type="NCBI Taxonomy" id="1535021"/>
    <lineage>
        <taxon>Eukaryota</taxon>
        <taxon>Metazoa</taxon>
        <taxon>Spiralia</taxon>
        <taxon>Lophotrochozoa</taxon>
        <taxon>Annelida</taxon>
        <taxon>Polychaeta</taxon>
        <taxon>Sedentaria</taxon>
        <taxon>Canalipalpata</taxon>
        <taxon>Sabellida</taxon>
        <taxon>Siboglinidae</taxon>
        <taxon>Spirobrachia</taxon>
    </lineage>
</organism>
<evidence type="ECO:0000256" key="1">
    <source>
        <dbReference type="SAM" id="Phobius"/>
    </source>
</evidence>
<reference evidence="2" key="1">
    <citation type="journal article" date="2015" name="Mol. Phylogenet. Evol.">
        <title>Mitogenomics reveals phylogeny and repeated motifs in control regions of the deep-sea family Siboglinidae (Annelida).</title>
        <authorList>
            <person name="Li Y."/>
            <person name="Kocot K.M."/>
            <person name="Schander C."/>
            <person name="Santos S.R."/>
            <person name="Thornhill D.J."/>
            <person name="Halanych K.M."/>
        </authorList>
    </citation>
    <scope>NUCLEOTIDE SEQUENCE</scope>
</reference>